<dbReference type="Pfam" id="PF22969">
    <property type="entry name" value="Ig_NUP210_2nd"/>
    <property type="match status" value="1"/>
</dbReference>
<organism evidence="13 14">
    <name type="scientific">Gossypium darwinii</name>
    <name type="common">Darwin's cotton</name>
    <name type="synonym">Gossypium barbadense var. darwinii</name>
    <dbReference type="NCBI Taxonomy" id="34276"/>
    <lineage>
        <taxon>Eukaryota</taxon>
        <taxon>Viridiplantae</taxon>
        <taxon>Streptophyta</taxon>
        <taxon>Embryophyta</taxon>
        <taxon>Tracheophyta</taxon>
        <taxon>Spermatophyta</taxon>
        <taxon>Magnoliopsida</taxon>
        <taxon>eudicotyledons</taxon>
        <taxon>Gunneridae</taxon>
        <taxon>Pentapetalae</taxon>
        <taxon>rosids</taxon>
        <taxon>malvids</taxon>
        <taxon>Malvales</taxon>
        <taxon>Malvaceae</taxon>
        <taxon>Malvoideae</taxon>
        <taxon>Gossypium</taxon>
    </lineage>
</organism>
<dbReference type="PANTHER" id="PTHR23019:SF0">
    <property type="entry name" value="NUCLEAR PORE MEMBRANE GLYCOPROTEIN 210"/>
    <property type="match status" value="1"/>
</dbReference>
<feature type="compositionally biased region" description="Polar residues" evidence="9">
    <location>
        <begin position="1864"/>
        <end position="1875"/>
    </location>
</feature>
<dbReference type="Gene3D" id="2.60.40.1080">
    <property type="match status" value="2"/>
</dbReference>
<feature type="signal peptide" evidence="11">
    <location>
        <begin position="1"/>
        <end position="18"/>
    </location>
</feature>
<keyword evidence="5 10" id="KW-1133">Transmembrane helix</keyword>
<dbReference type="SMART" id="SM00635">
    <property type="entry name" value="BID_2"/>
    <property type="match status" value="3"/>
</dbReference>
<dbReference type="SUPFAM" id="SSF49373">
    <property type="entry name" value="Invasin/intimin cell-adhesion fragments"/>
    <property type="match status" value="2"/>
</dbReference>
<dbReference type="InterPro" id="IPR056233">
    <property type="entry name" value="Ig_GP210_16th"/>
</dbReference>
<keyword evidence="3 10" id="KW-0812">Transmembrane</keyword>
<evidence type="ECO:0000313" key="13">
    <source>
        <dbReference type="EMBL" id="TYG52572.1"/>
    </source>
</evidence>
<dbReference type="InterPro" id="IPR055094">
    <property type="entry name" value="NUP210_Ig15"/>
</dbReference>
<evidence type="ECO:0000256" key="9">
    <source>
        <dbReference type="SAM" id="MobiDB-lite"/>
    </source>
</evidence>
<dbReference type="InterPro" id="IPR003343">
    <property type="entry name" value="Big_2"/>
</dbReference>
<dbReference type="Pfam" id="PF22959">
    <property type="entry name" value="Ig_NUP210_15th"/>
    <property type="match status" value="1"/>
</dbReference>
<evidence type="ECO:0000256" key="6">
    <source>
        <dbReference type="ARBA" id="ARBA00023136"/>
    </source>
</evidence>
<dbReference type="Pfam" id="PF26182">
    <property type="entry name" value="Ig_NUP210_5th"/>
    <property type="match status" value="1"/>
</dbReference>
<accession>A0A5D2BA74</accession>
<dbReference type="InterPro" id="IPR008964">
    <property type="entry name" value="Invasin/intimin_cell_adhesion"/>
</dbReference>
<dbReference type="EMBL" id="CM017709">
    <property type="protein sequence ID" value="TYG52572.1"/>
    <property type="molecule type" value="Genomic_DNA"/>
</dbReference>
<dbReference type="InterPro" id="IPR055098">
    <property type="entry name" value="Ig_NUP210_3rd"/>
</dbReference>
<keyword evidence="7" id="KW-0325">Glycoprotein</keyword>
<dbReference type="Pfam" id="PF24427">
    <property type="entry name" value="Ig_GP210_16th"/>
    <property type="match status" value="1"/>
</dbReference>
<evidence type="ECO:0000256" key="8">
    <source>
        <dbReference type="ARBA" id="ARBA00023242"/>
    </source>
</evidence>
<evidence type="ECO:0000259" key="12">
    <source>
        <dbReference type="SMART" id="SM00635"/>
    </source>
</evidence>
<dbReference type="Pfam" id="PF22963">
    <property type="entry name" value="Ig_NUP210_3rd"/>
    <property type="match status" value="1"/>
</dbReference>
<evidence type="ECO:0000256" key="2">
    <source>
        <dbReference type="ARBA" id="ARBA00007313"/>
    </source>
</evidence>
<keyword evidence="4 11" id="KW-0732">Signal</keyword>
<comment type="similarity">
    <text evidence="2">Belongs to the NUP210 family.</text>
</comment>
<feature type="domain" description="BIG2" evidence="12">
    <location>
        <begin position="476"/>
        <end position="547"/>
    </location>
</feature>
<dbReference type="PANTHER" id="PTHR23019">
    <property type="entry name" value="NUCLEAR PORE MEMBRANE GLYCOPROTEIN GP210-RELATED"/>
    <property type="match status" value="1"/>
</dbReference>
<evidence type="ECO:0000256" key="11">
    <source>
        <dbReference type="SAM" id="SignalP"/>
    </source>
</evidence>
<dbReference type="Proteomes" id="UP000323506">
    <property type="component" value="Chromosome D09"/>
</dbReference>
<evidence type="ECO:0000313" key="14">
    <source>
        <dbReference type="Proteomes" id="UP000323506"/>
    </source>
</evidence>
<dbReference type="InterPro" id="IPR055096">
    <property type="entry name" value="Ig_NUP210_1st"/>
</dbReference>
<keyword evidence="8" id="KW-0539">Nucleus</keyword>
<proteinExistence type="inferred from homology"/>
<evidence type="ECO:0000256" key="10">
    <source>
        <dbReference type="SAM" id="Phobius"/>
    </source>
</evidence>
<reference evidence="13 14" key="1">
    <citation type="submission" date="2019-06" db="EMBL/GenBank/DDBJ databases">
        <title>WGS assembly of Gossypium darwinii.</title>
        <authorList>
            <person name="Chen Z.J."/>
            <person name="Sreedasyam A."/>
            <person name="Ando A."/>
            <person name="Song Q."/>
            <person name="De L."/>
            <person name="Hulse-Kemp A."/>
            <person name="Ding M."/>
            <person name="Ye W."/>
            <person name="Kirkbride R."/>
            <person name="Jenkins J."/>
            <person name="Plott C."/>
            <person name="Lovell J."/>
            <person name="Lin Y.-M."/>
            <person name="Vaughn R."/>
            <person name="Liu B."/>
            <person name="Li W."/>
            <person name="Simpson S."/>
            <person name="Scheffler B."/>
            <person name="Saski C."/>
            <person name="Grover C."/>
            <person name="Hu G."/>
            <person name="Conover J."/>
            <person name="Carlson J."/>
            <person name="Shu S."/>
            <person name="Boston L."/>
            <person name="Williams M."/>
            <person name="Peterson D."/>
            <person name="Mcgee K."/>
            <person name="Jones D."/>
            <person name="Wendel J."/>
            <person name="Stelly D."/>
            <person name="Grimwood J."/>
            <person name="Schmutz J."/>
        </authorList>
    </citation>
    <scope>NUCLEOTIDE SEQUENCE [LARGE SCALE GENOMIC DNA]</scope>
    <source>
        <strain evidence="13">1808015.09</strain>
    </source>
</reference>
<feature type="chain" id="PRO_5022767636" description="BIG2 domain-containing protein" evidence="11">
    <location>
        <begin position="19"/>
        <end position="1926"/>
    </location>
</feature>
<feature type="domain" description="BIG2" evidence="12">
    <location>
        <begin position="1554"/>
        <end position="1629"/>
    </location>
</feature>
<dbReference type="InterPro" id="IPR045197">
    <property type="entry name" value="NUP210-like"/>
</dbReference>
<feature type="domain" description="BIG2" evidence="12">
    <location>
        <begin position="1154"/>
        <end position="1230"/>
    </location>
</feature>
<keyword evidence="14" id="KW-1185">Reference proteome</keyword>
<comment type="subcellular location">
    <subcellularLocation>
        <location evidence="1">Nucleus membrane</location>
        <topology evidence="1">Single-pass membrane protein</topology>
    </subcellularLocation>
</comment>
<dbReference type="Pfam" id="PF24425">
    <property type="entry name" value="Ig_GP210_15th"/>
    <property type="match status" value="1"/>
</dbReference>
<protein>
    <recommendedName>
        <fullName evidence="12">BIG2 domain-containing protein</fullName>
    </recommendedName>
</protein>
<feature type="compositionally biased region" description="Basic and acidic residues" evidence="9">
    <location>
        <begin position="1879"/>
        <end position="1891"/>
    </location>
</feature>
<keyword evidence="6 10" id="KW-0472">Membrane</keyword>
<dbReference type="Pfam" id="PF22967">
    <property type="entry name" value="Ig_NUP210_1st"/>
    <property type="match status" value="1"/>
</dbReference>
<dbReference type="GO" id="GO:0031965">
    <property type="term" value="C:nuclear membrane"/>
    <property type="evidence" value="ECO:0007669"/>
    <property type="project" value="UniProtKB-SubCell"/>
</dbReference>
<evidence type="ECO:0000256" key="7">
    <source>
        <dbReference type="ARBA" id="ARBA00023180"/>
    </source>
</evidence>
<dbReference type="InterPro" id="IPR055097">
    <property type="entry name" value="Ig_NUP210_2nd"/>
</dbReference>
<feature type="region of interest" description="Disordered" evidence="9">
    <location>
        <begin position="1864"/>
        <end position="1898"/>
    </location>
</feature>
<dbReference type="InterPro" id="IPR055099">
    <property type="entry name" value="Ig_NUP210_7th"/>
</dbReference>
<evidence type="ECO:0000256" key="1">
    <source>
        <dbReference type="ARBA" id="ARBA00004590"/>
    </source>
</evidence>
<dbReference type="InterPro" id="IPR056232">
    <property type="entry name" value="Ig_GP210_15th"/>
</dbReference>
<sequence length="1926" mass="211421">MSKMIRFIFCLFSTVSLTAVIGTALHSSSGPHIADVNILLPPKMTNPVEYRLQGSDGCFKWSWDHHEILSVLPEYNVTNHCSTSARLRSIAPYSGRKETAVYARDVHTGTVIRCKVFIDNFDRIQIFHNSIKLDLDGLATLRVRAFDTEDNVFSSLVGLQFMWKLMPKTSGLSHHLAHVPLKDSPLSDCGGLCGDLDIQIKLEEKGVFSDLFVVKGIHIGHENVSVQLLEPPLKGMGDKIVLTVAEAMSLYPPSPVFVLIKATLHYSLKVIRENVPQEVSLPSPHHRWSVTNSSVAEMDSTMGVIHALTLGETTVIVEDTRVDGHSQMSSLKVVLPDTLSMYISLFSASGDPIEGMEPIPPMARWYVVSGKQYLIQLKVFSRGPYAQEIYITENDDIEFYDNQSGYWKIVPVLEPIASRYGWRSARILEATSEGLGKLTASLVYYNGHHDTKEVLKVMQEVIVCDQVKFSLEKVTGESQIILLPWAPAVHQEMELKAAGGCAKDSSDYKWFSSDITVISVTAYGVVQAKKPGKATVKVVSSFDSFNYDEVMIEVSIPSSMVMLQNFPVETVVGSHLPAAVSMKASNDAYFSRCDAFHSFIKWKAGSESFIVTNATGEAPVLEKEDNLELHVPVDGPPCSWTYIYASASGQAMLHATFSKEYHHIDPSLSGPIVLRATSRIASYMPLTLHQAGDGNRFGGYWVNTARIEATNQLEDRDKVYLVPGTQVDVILHGGPERWGKGVEFVQKVEIFDEEHAHDNGVDVHLISSSHGSLYRLLCQTLGTYRLVFKRGNLVGDDHPLPTLVEASLSLACSLPSSVVVIVDEPVNNRDVIRTAIQADRSPGQIQVTPVTVANGRTIRVAAVSISTTGEPFANSSSLCLKWELGSCDSLAYWNHAYDSENYNTSSWERFLVLRNESGSCIVRATITGFFGSSSADRYSAKLLEGSDNFLTDAARLQLVSTLRVSPEFNLLYFNPNAKTNLSITGGSCFLEAVVNDSRVIEVTQSPPGLQCLQLILSPKGLGTAVVTVYDIGLTPNLVASVVVQVADIDWIEIMSGEEISLMEGSSKSIGLMAGVDDGSTFDIHQYASINIHVHIEDDIVELADKDDFSSPSGRYIGAQTFKIRAKHLGVTTLYVSARRHSGHELLSQAIKVEVYAPPTIHPPNIFLVPGASYLLTIKGGPTLGAFVEYTSTDDAIATVDKTSGRLTATSPGNTTLLATVYGNGGDVICQADSSVKVGVPSSAILNVQSEQLAVGRETPIYPLFSEGDLFSFYGLCKDYKWTIEDEEVLTFGVPLVGSEAVQRVSYVDNKELSFINVLYGRAPGRTNIAVSFSCDFISSGSHLEARTYNASLSLLVVSDLPLALGALITWLLPPRYTTSSILPSSAESHGQKDGQNRKGSIIYSLLRNCEEATEASQRAVSIDGDKIKTEESNNLACIQAKDRITGRTEIASCVRVAEVEQIRITIKELPVHSIDLAVGAEIELSISYHDAIGNPFYEASNVILHHAETNYPDVVSVNNTRDTNMIHLKAMRHGRALLRVSIDNHPQKSDYMLISVGAYVHPQNPVLHQGSSINFSVVGSDDQASGHWHSVNESVIVLHTQSGQAEAVGEGSTQVSFESSNVKLRTTVTVLPGSTLVVEAPKEMLTNVPFPSQGFSFSVKFSYAKPWIDLDTGNSFCLFFPYSPEHLVRTIPKLKDMKPYIYVSINASMKEHSHVSGSASALFVGGFSIMQMGKDIAQINLTPDFNKTIVTILGNTDVEIHWRGHDLLAINPIQKEGFGLSRRIDYEVKALSAKRFADKIIVKLPSTGQRVEVDVNYEPDEKSEATINFSFWAKVMGSIALTVITLIIGFICFLDRPLGSSQPPSTPLCSSSISAPVTPDRRSPLRLDEQSPRTPQPFVDYVRRTIDETPYYRREGRRRFNPQNTY</sequence>
<feature type="transmembrane region" description="Helical" evidence="10">
    <location>
        <begin position="1831"/>
        <end position="1854"/>
    </location>
</feature>
<evidence type="ECO:0000256" key="3">
    <source>
        <dbReference type="ARBA" id="ARBA00022692"/>
    </source>
</evidence>
<dbReference type="Pfam" id="PF22962">
    <property type="entry name" value="Ig_NUP210_7th"/>
    <property type="match status" value="1"/>
</dbReference>
<evidence type="ECO:0000256" key="4">
    <source>
        <dbReference type="ARBA" id="ARBA00022729"/>
    </source>
</evidence>
<dbReference type="Pfam" id="PF02368">
    <property type="entry name" value="Big_2"/>
    <property type="match status" value="1"/>
</dbReference>
<gene>
    <name evidence="13" type="ORF">ES288_D09G039000v1</name>
</gene>
<name>A0A5D2BA74_GOSDA</name>
<evidence type="ECO:0000256" key="5">
    <source>
        <dbReference type="ARBA" id="ARBA00022989"/>
    </source>
</evidence>